<dbReference type="InterPro" id="IPR050789">
    <property type="entry name" value="Diverse_Enzym_Activities"/>
</dbReference>
<evidence type="ECO:0000259" key="1">
    <source>
        <dbReference type="Pfam" id="PF00144"/>
    </source>
</evidence>
<organism evidence="2 3">
    <name type="scientific">Pseudonocardia xishanensis</name>
    <dbReference type="NCBI Taxonomy" id="630995"/>
    <lineage>
        <taxon>Bacteria</taxon>
        <taxon>Bacillati</taxon>
        <taxon>Actinomycetota</taxon>
        <taxon>Actinomycetes</taxon>
        <taxon>Pseudonocardiales</taxon>
        <taxon>Pseudonocardiaceae</taxon>
        <taxon>Pseudonocardia</taxon>
    </lineage>
</organism>
<keyword evidence="3" id="KW-1185">Reference proteome</keyword>
<dbReference type="Gene3D" id="3.40.710.10">
    <property type="entry name" value="DD-peptidase/beta-lactamase superfamily"/>
    <property type="match status" value="1"/>
</dbReference>
<comment type="caution">
    <text evidence="2">The sequence shown here is derived from an EMBL/GenBank/DDBJ whole genome shotgun (WGS) entry which is preliminary data.</text>
</comment>
<dbReference type="EMBL" id="BAABGT010000028">
    <property type="protein sequence ID" value="GAA4543999.1"/>
    <property type="molecule type" value="Genomic_DNA"/>
</dbReference>
<dbReference type="PANTHER" id="PTHR43283">
    <property type="entry name" value="BETA-LACTAMASE-RELATED"/>
    <property type="match status" value="1"/>
</dbReference>
<dbReference type="RefSeq" id="WP_345415397.1">
    <property type="nucleotide sequence ID" value="NZ_BAABGT010000028.1"/>
</dbReference>
<dbReference type="SUPFAM" id="SSF56601">
    <property type="entry name" value="beta-lactamase/transpeptidase-like"/>
    <property type="match status" value="1"/>
</dbReference>
<dbReference type="Pfam" id="PF00144">
    <property type="entry name" value="Beta-lactamase"/>
    <property type="match status" value="1"/>
</dbReference>
<keyword evidence="2" id="KW-0378">Hydrolase</keyword>
<dbReference type="GO" id="GO:0016787">
    <property type="term" value="F:hydrolase activity"/>
    <property type="evidence" value="ECO:0007669"/>
    <property type="project" value="UniProtKB-KW"/>
</dbReference>
<gene>
    <name evidence="2" type="ORF">GCM10023175_21470</name>
</gene>
<reference evidence="3" key="1">
    <citation type="journal article" date="2019" name="Int. J. Syst. Evol. Microbiol.">
        <title>The Global Catalogue of Microorganisms (GCM) 10K type strain sequencing project: providing services to taxonomists for standard genome sequencing and annotation.</title>
        <authorList>
            <consortium name="The Broad Institute Genomics Platform"/>
            <consortium name="The Broad Institute Genome Sequencing Center for Infectious Disease"/>
            <person name="Wu L."/>
            <person name="Ma J."/>
        </authorList>
    </citation>
    <scope>NUCLEOTIDE SEQUENCE [LARGE SCALE GENOMIC DNA]</scope>
    <source>
        <strain evidence="3">JCM 17906</strain>
    </source>
</reference>
<evidence type="ECO:0000313" key="2">
    <source>
        <dbReference type="EMBL" id="GAA4543999.1"/>
    </source>
</evidence>
<dbReference type="Proteomes" id="UP001501598">
    <property type="component" value="Unassembled WGS sequence"/>
</dbReference>
<dbReference type="InterPro" id="IPR001466">
    <property type="entry name" value="Beta-lactam-related"/>
</dbReference>
<name>A0ABP8RQN8_9PSEU</name>
<feature type="domain" description="Beta-lactamase-related" evidence="1">
    <location>
        <begin position="14"/>
        <end position="368"/>
    </location>
</feature>
<evidence type="ECO:0000313" key="3">
    <source>
        <dbReference type="Proteomes" id="UP001501598"/>
    </source>
</evidence>
<proteinExistence type="predicted"/>
<accession>A0ABP8RQN8</accession>
<dbReference type="PANTHER" id="PTHR43283:SF7">
    <property type="entry name" value="BETA-LACTAMASE-RELATED DOMAIN-CONTAINING PROTEIN"/>
    <property type="match status" value="1"/>
</dbReference>
<protein>
    <submittedName>
        <fullName evidence="2">Serine hydrolase domain-containing protein</fullName>
    </submittedName>
</protein>
<dbReference type="InterPro" id="IPR012338">
    <property type="entry name" value="Beta-lactam/transpept-like"/>
</dbReference>
<sequence length="383" mass="41210">MASGIDAERIEAIRTTVERDIDRGRYWGAAIKVARGGELVLDAAIGSVDAAGTTPLRTDTVFSVLSVTKAFVNVLVLRAIEAGRIALTTPMSEIVPEYAGAPRDQATILHFLTHTTGVGAMWEMRPGMALDDLSEAVEAVCALAHGANPPGTRCDYSPMANHVLLAEVLRRTDSAKRPIGDILREDLFEPLGMSDTALGIKRHMRARHAVPDFRGTVPIRHLSRQVAGDNGLFEAESQEAVWMGGASTTADLLTFADTLRRGGVTATGTRLLAPRTVALARRNQTGELPNELYKTVALRNGYEPAPAYLGLGFSLRGERLVRHQFGTLTTPETFGNYGAGSCLYWIDPELDLVFVALTAGLLPQADNITRFQTLSDLAVAATC</sequence>